<evidence type="ECO:0000256" key="2">
    <source>
        <dbReference type="ARBA" id="ARBA00022821"/>
    </source>
</evidence>
<organism evidence="4 5">
    <name type="scientific">Juglans regia</name>
    <name type="common">English walnut</name>
    <dbReference type="NCBI Taxonomy" id="51240"/>
    <lineage>
        <taxon>Eukaryota</taxon>
        <taxon>Viridiplantae</taxon>
        <taxon>Streptophyta</taxon>
        <taxon>Embryophyta</taxon>
        <taxon>Tracheophyta</taxon>
        <taxon>Spermatophyta</taxon>
        <taxon>Magnoliopsida</taxon>
        <taxon>eudicotyledons</taxon>
        <taxon>Gunneridae</taxon>
        <taxon>Pentapetalae</taxon>
        <taxon>rosids</taxon>
        <taxon>fabids</taxon>
        <taxon>Fagales</taxon>
        <taxon>Juglandaceae</taxon>
        <taxon>Juglans</taxon>
    </lineage>
</organism>
<feature type="domain" description="Disease resistance R13L4/SHOC-2-like LRR" evidence="3">
    <location>
        <begin position="87"/>
        <end position="289"/>
    </location>
</feature>
<dbReference type="GeneID" id="108989322"/>
<keyword evidence="2" id="KW-0611">Plant defense</keyword>
<dbReference type="PANTHER" id="PTHR36766">
    <property type="entry name" value="PLANT BROAD-SPECTRUM MILDEW RESISTANCE PROTEIN RPW8"/>
    <property type="match status" value="1"/>
</dbReference>
<dbReference type="Proteomes" id="UP000235220">
    <property type="component" value="Chromosome 3"/>
</dbReference>
<dbReference type="Pfam" id="PF23598">
    <property type="entry name" value="LRR_14"/>
    <property type="match status" value="1"/>
</dbReference>
<dbReference type="KEGG" id="jre:108989322"/>
<reference evidence="5" key="1">
    <citation type="submission" date="2025-08" db="UniProtKB">
        <authorList>
            <consortium name="RefSeq"/>
        </authorList>
    </citation>
    <scope>IDENTIFICATION</scope>
    <source>
        <tissue evidence="5">Leaves</tissue>
    </source>
</reference>
<dbReference type="GO" id="GO:0006952">
    <property type="term" value="P:defense response"/>
    <property type="evidence" value="ECO:0007669"/>
    <property type="project" value="UniProtKB-KW"/>
</dbReference>
<dbReference type="RefSeq" id="XP_018818422.2">
    <property type="nucleotide sequence ID" value="XM_018962877.2"/>
</dbReference>
<name>A0A2I4EGA1_JUGRE</name>
<dbReference type="AlphaFoldDB" id="A0A2I4EGA1"/>
<gene>
    <name evidence="5" type="primary">LOC108989322</name>
</gene>
<evidence type="ECO:0000313" key="4">
    <source>
        <dbReference type="Proteomes" id="UP000235220"/>
    </source>
</evidence>
<evidence type="ECO:0000313" key="5">
    <source>
        <dbReference type="RefSeq" id="XP_018818422.2"/>
    </source>
</evidence>
<dbReference type="Gramene" id="Jr03_04820_p1">
    <property type="protein sequence ID" value="cds.Jr03_04820_p1"/>
    <property type="gene ID" value="Jr03_04820"/>
</dbReference>
<evidence type="ECO:0000259" key="3">
    <source>
        <dbReference type="Pfam" id="PF23598"/>
    </source>
</evidence>
<dbReference type="InterPro" id="IPR032675">
    <property type="entry name" value="LRR_dom_sf"/>
</dbReference>
<dbReference type="SUPFAM" id="SSF52058">
    <property type="entry name" value="L domain-like"/>
    <property type="match status" value="1"/>
</dbReference>
<protein>
    <submittedName>
        <fullName evidence="5">Disease resistance protein RGA3</fullName>
    </submittedName>
</protein>
<proteinExistence type="predicted"/>
<dbReference type="PANTHER" id="PTHR36766:SF61">
    <property type="entry name" value="NB-ARC DOMAIN DISEASE RESISTANCE PROTEIN"/>
    <property type="match status" value="1"/>
</dbReference>
<accession>A0A2I4EGA1</accession>
<dbReference type="InterPro" id="IPR055414">
    <property type="entry name" value="LRR_R13L4/SHOC2-like"/>
</dbReference>
<sequence length="317" mass="35617">MGLYKFKVHDLVHDLALSVAAGEFSIVDFGTKNIAGTSRLLSFSDNSPDFSMFLNNFNNRVRTIVHPIKKGISYPIKPVPIVEEFILRFNYLRALDFSNSYFEVLPTSIGTLKHLRYLSLSGNKIISKLSDTVCQLHNLQALKLLGCSKLEGLPKDITNMVNLRGGRVPRQPSEIDYIFVTLLTALEALAINDCEELCLTRGEDNQDLKMSLQKLEIFHLPKLEVLPLWLQGSANTLQMLVIMDCRNFKALPEWLPSPNSLQTLHIVGCHKLSSLPIGMDCLAAVGELCVQDCLELSRKCKQEDWLKIAHIPKVRLG</sequence>
<keyword evidence="4" id="KW-1185">Reference proteome</keyword>
<evidence type="ECO:0000256" key="1">
    <source>
        <dbReference type="ARBA" id="ARBA00022737"/>
    </source>
</evidence>
<keyword evidence="1" id="KW-0677">Repeat</keyword>
<dbReference type="OrthoDB" id="2018467at2759"/>
<dbReference type="Gene3D" id="3.80.10.10">
    <property type="entry name" value="Ribonuclease Inhibitor"/>
    <property type="match status" value="1"/>
</dbReference>